<sequence length="610" mass="67188">MVVRFPLLYREKFQILHREGGRGRGRGRERESGHGCELRERESERGGNVGLTPFDRAKGEGEGGHVFGLPITAVRWPENVTKKNQVSFPEANYEVEMHDAKAQIEDWRQLYWETHLQECLDEAAERALLPGFGGNISELEIPDSILSSIGHTRNGACHCSKLSYHCNKFGCYARCLKLQGVLCDGVTDLLRTSNLEGLVLRRIISGRQVSPVSFAVPIVLLICMVDGVVKLINQNVETLVSIALVYCKLSSMNVNMICSSVYHMGTCMHGIQYFSIKSSTIFGSKSSSAPSGLLSFLSSGRSLRAVCLADTHMVPESAAAVFEALISSCGLVSLELSGNELQGWISRIDRRFASFSRLSMSLQSLVALTLRGNNLQKNDMEVLDYVLVHMPKLRYLDLSDNPIGDDGVRKLIPYFIMAFEKFSDLSEIWMENCSLSAAGASELCQCLSTLKGQLKTLSIAYNDLGRSKLAEFLGSSLIRNLNIGDIGLGPLGFQELETALPKELSLAYINISENRGGINAAHFIYRIVSQAPNLVSIVARFNLLPSESMPIIVDAMRKSKGKLEQLDLTGNTSLCSSISKSIFSEFQFRGKPVVNLPSFVPSSSPYDDDP</sequence>
<dbReference type="InterPro" id="IPR001611">
    <property type="entry name" value="Leu-rich_rpt"/>
</dbReference>
<organism evidence="2 3">
    <name type="scientific">Apostasia shenzhenica</name>
    <dbReference type="NCBI Taxonomy" id="1088818"/>
    <lineage>
        <taxon>Eukaryota</taxon>
        <taxon>Viridiplantae</taxon>
        <taxon>Streptophyta</taxon>
        <taxon>Embryophyta</taxon>
        <taxon>Tracheophyta</taxon>
        <taxon>Spermatophyta</taxon>
        <taxon>Magnoliopsida</taxon>
        <taxon>Liliopsida</taxon>
        <taxon>Asparagales</taxon>
        <taxon>Orchidaceae</taxon>
        <taxon>Apostasioideae</taxon>
        <taxon>Apostasia</taxon>
    </lineage>
</organism>
<accession>A0A2H9ZYV7</accession>
<dbReference type="SUPFAM" id="SSF52047">
    <property type="entry name" value="RNI-like"/>
    <property type="match status" value="1"/>
</dbReference>
<gene>
    <name evidence="2" type="primary">RANGAP1</name>
    <name evidence="2" type="ORF">AXF42_Ash019893</name>
</gene>
<dbReference type="Proteomes" id="UP000236161">
    <property type="component" value="Unassembled WGS sequence"/>
</dbReference>
<dbReference type="STRING" id="1088818.A0A2H9ZYV7"/>
<feature type="compositionally biased region" description="Basic and acidic residues" evidence="1">
    <location>
        <begin position="20"/>
        <end position="45"/>
    </location>
</feature>
<feature type="region of interest" description="Disordered" evidence="1">
    <location>
        <begin position="20"/>
        <end position="57"/>
    </location>
</feature>
<dbReference type="InterPro" id="IPR032675">
    <property type="entry name" value="LRR_dom_sf"/>
</dbReference>
<evidence type="ECO:0000313" key="3">
    <source>
        <dbReference type="Proteomes" id="UP000236161"/>
    </source>
</evidence>
<dbReference type="OrthoDB" id="120976at2759"/>
<dbReference type="PANTHER" id="PTHR47818:SF2">
    <property type="entry name" value="F-BOX DOMAIN-CONTAINING PROTEIN"/>
    <property type="match status" value="1"/>
</dbReference>
<evidence type="ECO:0000256" key="1">
    <source>
        <dbReference type="SAM" id="MobiDB-lite"/>
    </source>
</evidence>
<reference evidence="2 3" key="1">
    <citation type="journal article" date="2017" name="Nature">
        <title>The Apostasia genome and the evolution of orchids.</title>
        <authorList>
            <person name="Zhang G.Q."/>
            <person name="Liu K.W."/>
            <person name="Li Z."/>
            <person name="Lohaus R."/>
            <person name="Hsiao Y.Y."/>
            <person name="Niu S.C."/>
            <person name="Wang J.Y."/>
            <person name="Lin Y.C."/>
            <person name="Xu Q."/>
            <person name="Chen L.J."/>
            <person name="Yoshida K."/>
            <person name="Fujiwara S."/>
            <person name="Wang Z.W."/>
            <person name="Zhang Y.Q."/>
            <person name="Mitsuda N."/>
            <person name="Wang M."/>
            <person name="Liu G.H."/>
            <person name="Pecoraro L."/>
            <person name="Huang H.X."/>
            <person name="Xiao X.J."/>
            <person name="Lin M."/>
            <person name="Wu X.Y."/>
            <person name="Wu W.L."/>
            <person name="Chen Y.Y."/>
            <person name="Chang S.B."/>
            <person name="Sakamoto S."/>
            <person name="Ohme-Takagi M."/>
            <person name="Yagi M."/>
            <person name="Zeng S.J."/>
            <person name="Shen C.Y."/>
            <person name="Yeh C.M."/>
            <person name="Luo Y.B."/>
            <person name="Tsai W.C."/>
            <person name="Van de Peer Y."/>
            <person name="Liu Z.J."/>
        </authorList>
    </citation>
    <scope>NUCLEOTIDE SEQUENCE [LARGE SCALE GENOMIC DNA]</scope>
    <source>
        <strain evidence="3">cv. Shenzhen</strain>
        <tissue evidence="2">Stem</tissue>
    </source>
</reference>
<name>A0A2H9ZYV7_9ASPA</name>
<dbReference type="EMBL" id="KZ452392">
    <property type="protein sequence ID" value="PKA48437.1"/>
    <property type="molecule type" value="Genomic_DNA"/>
</dbReference>
<dbReference type="PANTHER" id="PTHR47818">
    <property type="entry name" value="RNI-LIKE SUPERFAMILY PROTEIN"/>
    <property type="match status" value="1"/>
</dbReference>
<dbReference type="SMART" id="SM00368">
    <property type="entry name" value="LRR_RI"/>
    <property type="match status" value="4"/>
</dbReference>
<dbReference type="Gene3D" id="3.80.10.10">
    <property type="entry name" value="Ribonuclease Inhibitor"/>
    <property type="match status" value="2"/>
</dbReference>
<proteinExistence type="predicted"/>
<dbReference type="AlphaFoldDB" id="A0A2H9ZYV7"/>
<keyword evidence="3" id="KW-1185">Reference proteome</keyword>
<dbReference type="Pfam" id="PF13516">
    <property type="entry name" value="LRR_6"/>
    <property type="match status" value="1"/>
</dbReference>
<evidence type="ECO:0000313" key="2">
    <source>
        <dbReference type="EMBL" id="PKA48437.1"/>
    </source>
</evidence>
<protein>
    <submittedName>
        <fullName evidence="2">RAN GTPase-activating protein 1</fullName>
    </submittedName>
</protein>